<evidence type="ECO:0000259" key="3">
    <source>
        <dbReference type="Pfam" id="PF24793"/>
    </source>
</evidence>
<evidence type="ECO:0000313" key="4">
    <source>
        <dbReference type="EMBL" id="MDG0789441.1"/>
    </source>
</evidence>
<organism evidence="4 5">
    <name type="scientific">Cohnella ginsengisoli</name>
    <dbReference type="NCBI Taxonomy" id="425004"/>
    <lineage>
        <taxon>Bacteria</taxon>
        <taxon>Bacillati</taxon>
        <taxon>Bacillota</taxon>
        <taxon>Bacilli</taxon>
        <taxon>Bacillales</taxon>
        <taxon>Paenibacillaceae</taxon>
        <taxon>Cohnella</taxon>
    </lineage>
</organism>
<dbReference type="PANTHER" id="PTHR43772:SF2">
    <property type="entry name" value="PUTATIVE (AFU_ORTHOLOGUE AFUA_2G04480)-RELATED"/>
    <property type="match status" value="1"/>
</dbReference>
<dbReference type="Proteomes" id="UP001153387">
    <property type="component" value="Unassembled WGS sequence"/>
</dbReference>
<dbReference type="InterPro" id="IPR023296">
    <property type="entry name" value="Glyco_hydro_beta-prop_sf"/>
</dbReference>
<accession>A0A9X4QKS2</accession>
<dbReference type="GO" id="GO:0045493">
    <property type="term" value="P:xylan catabolic process"/>
    <property type="evidence" value="ECO:0007669"/>
    <property type="project" value="UniProtKB-KW"/>
</dbReference>
<dbReference type="AlphaFoldDB" id="A0A9X4QKS2"/>
<dbReference type="Gene3D" id="2.115.10.20">
    <property type="entry name" value="Glycosyl hydrolase domain, family 43"/>
    <property type="match status" value="1"/>
</dbReference>
<gene>
    <name evidence="4" type="ORF">OMP38_00180</name>
</gene>
<dbReference type="EMBL" id="JAPDHZ010000002">
    <property type="protein sequence ID" value="MDG0789441.1"/>
    <property type="molecule type" value="Genomic_DNA"/>
</dbReference>
<keyword evidence="1" id="KW-0858">Xylan degradation</keyword>
<sequence length="271" mass="32324">MNKQSERGEIAVAISTNGEEWIYDQVVLKENFHLSYPFVFSYENEYYMIPESSNADGVFLYKSIQFPYNWEKQKQLLSGPFVDPTLFNYNQIWWMFVGSKDGRNLHLFYSNRIDGEWDEHPCSPIIRNDLHISRPAGKVIFHEGELYRFTQDGVPSYGKMVRAARIKKLNEYEYAEEIIERCSLTGSDQEGNWRKDGMHHVDHLQTKDDEWLIAVDGHFMKEQNYLIWKAKRFIQRPFYSSYKLSRNIIRRLQLIVHSFMYRLVIKMKSNS</sequence>
<keyword evidence="2" id="KW-0119">Carbohydrate metabolism</keyword>
<evidence type="ECO:0000256" key="2">
    <source>
        <dbReference type="ARBA" id="ARBA00023277"/>
    </source>
</evidence>
<evidence type="ECO:0000313" key="5">
    <source>
        <dbReference type="Proteomes" id="UP001153387"/>
    </source>
</evidence>
<feature type="domain" description="Glucosamine inositolphosphorylceramide transferase 1 N-terminal" evidence="3">
    <location>
        <begin position="3"/>
        <end position="217"/>
    </location>
</feature>
<proteinExistence type="predicted"/>
<dbReference type="PANTHER" id="PTHR43772">
    <property type="entry name" value="ENDO-1,4-BETA-XYLANASE"/>
    <property type="match status" value="1"/>
</dbReference>
<comment type="caution">
    <text evidence="4">The sequence shown here is derived from an EMBL/GenBank/DDBJ whole genome shotgun (WGS) entry which is preliminary data.</text>
</comment>
<dbReference type="InterPro" id="IPR052176">
    <property type="entry name" value="Glycosyl_Hydrlase_43_Enz"/>
</dbReference>
<dbReference type="SUPFAM" id="SSF75005">
    <property type="entry name" value="Arabinanase/levansucrase/invertase"/>
    <property type="match status" value="1"/>
</dbReference>
<evidence type="ECO:0000256" key="1">
    <source>
        <dbReference type="ARBA" id="ARBA00022651"/>
    </source>
</evidence>
<reference evidence="4 5" key="1">
    <citation type="submission" date="2022-10" db="EMBL/GenBank/DDBJ databases">
        <title>Comparative genomic analysis of Cohnella hashimotonis sp. nov., isolated from the International Space Station.</title>
        <authorList>
            <person name="Simpson A."/>
            <person name="Venkateswaran K."/>
        </authorList>
    </citation>
    <scope>NUCLEOTIDE SEQUENCE [LARGE SCALE GENOMIC DNA]</scope>
    <source>
        <strain evidence="4 5">DSM 18997</strain>
    </source>
</reference>
<dbReference type="InterPro" id="IPR056442">
    <property type="entry name" value="GINT1_N"/>
</dbReference>
<dbReference type="RefSeq" id="WP_277563390.1">
    <property type="nucleotide sequence ID" value="NZ_JAPDHZ010000002.1"/>
</dbReference>
<dbReference type="Pfam" id="PF24793">
    <property type="entry name" value="GINT1_N"/>
    <property type="match status" value="1"/>
</dbReference>
<keyword evidence="1" id="KW-0624">Polysaccharide degradation</keyword>
<protein>
    <recommendedName>
        <fullName evidence="3">Glucosamine inositolphosphorylceramide transferase 1 N-terminal domain-containing protein</fullName>
    </recommendedName>
</protein>
<name>A0A9X4QKS2_9BACL</name>
<keyword evidence="5" id="KW-1185">Reference proteome</keyword>